<proteinExistence type="inferred from homology"/>
<comment type="similarity">
    <text evidence="1">Belongs to the peptidase C56 family.</text>
</comment>
<dbReference type="PANTHER" id="PTHR42733">
    <property type="entry name" value="DJ-1 PROTEIN"/>
    <property type="match status" value="1"/>
</dbReference>
<gene>
    <name evidence="3" type="ORF">US99_C0028G0006</name>
</gene>
<dbReference type="InterPro" id="IPR006286">
    <property type="entry name" value="C56_PfpI-like"/>
</dbReference>
<dbReference type="PROSITE" id="PS51276">
    <property type="entry name" value="PEPTIDASE_C56_PFPI"/>
    <property type="match status" value="1"/>
</dbReference>
<dbReference type="NCBIfam" id="TIGR01382">
    <property type="entry name" value="PfpI"/>
    <property type="match status" value="1"/>
</dbReference>
<evidence type="ECO:0000313" key="3">
    <source>
        <dbReference type="EMBL" id="KKQ78252.1"/>
    </source>
</evidence>
<dbReference type="InterPro" id="IPR029062">
    <property type="entry name" value="Class_I_gatase-like"/>
</dbReference>
<comment type="caution">
    <text evidence="3">The sequence shown here is derived from an EMBL/GenBank/DDBJ whole genome shotgun (WGS) entry which is preliminary data.</text>
</comment>
<dbReference type="PATRIC" id="fig|1618432.3.peg.427"/>
<dbReference type="Proteomes" id="UP000034324">
    <property type="component" value="Unassembled WGS sequence"/>
</dbReference>
<dbReference type="EMBL" id="LBVC01000028">
    <property type="protein sequence ID" value="KKQ78252.1"/>
    <property type="molecule type" value="Genomic_DNA"/>
</dbReference>
<reference evidence="3 4" key="1">
    <citation type="journal article" date="2015" name="Nature">
        <title>rRNA introns, odd ribosomes, and small enigmatic genomes across a large radiation of phyla.</title>
        <authorList>
            <person name="Brown C.T."/>
            <person name="Hug L.A."/>
            <person name="Thomas B.C."/>
            <person name="Sharon I."/>
            <person name="Castelle C.J."/>
            <person name="Singh A."/>
            <person name="Wilkins M.J."/>
            <person name="Williams K.H."/>
            <person name="Banfield J.F."/>
        </authorList>
    </citation>
    <scope>NUCLEOTIDE SEQUENCE [LARGE SCALE GENOMIC DNA]</scope>
</reference>
<feature type="domain" description="DJ-1/PfpI" evidence="2">
    <location>
        <begin position="25"/>
        <end position="188"/>
    </location>
</feature>
<name>A0A0G0KHK8_9BACT</name>
<organism evidence="3 4">
    <name type="scientific">Candidatus Daviesbacteria bacterium GW2011_GWF2_38_6</name>
    <dbReference type="NCBI Taxonomy" id="1618432"/>
    <lineage>
        <taxon>Bacteria</taxon>
        <taxon>Candidatus Daviesiibacteriota</taxon>
    </lineage>
</organism>
<evidence type="ECO:0000256" key="1">
    <source>
        <dbReference type="ARBA" id="ARBA00008542"/>
    </source>
</evidence>
<dbReference type="SUPFAM" id="SSF52317">
    <property type="entry name" value="Class I glutamine amidotransferase-like"/>
    <property type="match status" value="1"/>
</dbReference>
<dbReference type="Gene3D" id="3.40.50.880">
    <property type="match status" value="1"/>
</dbReference>
<accession>A0A0G0KHK8</accession>
<dbReference type="InterPro" id="IPR002818">
    <property type="entry name" value="DJ-1/PfpI"/>
</dbReference>
<evidence type="ECO:0000259" key="2">
    <source>
        <dbReference type="Pfam" id="PF01965"/>
    </source>
</evidence>
<sequence>MMDTSQQGAVIHKVFETEYERKNMKRAVIITGPNFQDEEFIYPYYRLQEAGFHVDVAVKGKEAVKGKYGVPAKPTVDVTELRESDYDLVVLPGGHEAPDRVRQIKEVLSFVKAMNDKNKVISSICHGPWIMISAGIVKGRTVSGYIAIKDDIQNAGANYVEEPVVVDGNFVTSPHYKYNGDWMRETLKKFNL</sequence>
<dbReference type="PANTHER" id="PTHR42733:SF2">
    <property type="entry name" value="DJ-1_THIJ_PFPI FAMILY PROTEIN"/>
    <property type="match status" value="1"/>
</dbReference>
<dbReference type="Pfam" id="PF01965">
    <property type="entry name" value="DJ-1_PfpI"/>
    <property type="match status" value="1"/>
</dbReference>
<dbReference type="CDD" id="cd03134">
    <property type="entry name" value="GATase1_PfpI_like"/>
    <property type="match status" value="1"/>
</dbReference>
<dbReference type="AlphaFoldDB" id="A0A0G0KHK8"/>
<protein>
    <submittedName>
        <fullName evidence="3">Peptidase C56, PfpI</fullName>
    </submittedName>
</protein>
<evidence type="ECO:0000313" key="4">
    <source>
        <dbReference type="Proteomes" id="UP000034324"/>
    </source>
</evidence>